<keyword evidence="3" id="KW-1185">Reference proteome</keyword>
<evidence type="ECO:0000313" key="2">
    <source>
        <dbReference type="EMBL" id="MBP5858916.1"/>
    </source>
</evidence>
<name>A0A8J7V2K6_9PROT</name>
<accession>A0A8J7V2K6</accession>
<reference evidence="2" key="1">
    <citation type="submission" date="2021-04" db="EMBL/GenBank/DDBJ databases">
        <authorList>
            <person name="Zhang D.-C."/>
        </authorList>
    </citation>
    <scope>NUCLEOTIDE SEQUENCE</scope>
    <source>
        <strain evidence="2">CGMCC 1.15697</strain>
    </source>
</reference>
<dbReference type="AlphaFoldDB" id="A0A8J7V2K6"/>
<dbReference type="EMBL" id="JAGMWN010000013">
    <property type="protein sequence ID" value="MBP5858916.1"/>
    <property type="molecule type" value="Genomic_DNA"/>
</dbReference>
<proteinExistence type="predicted"/>
<protein>
    <recommendedName>
        <fullName evidence="4">ACT domain-containing protein</fullName>
    </recommendedName>
</protein>
<gene>
    <name evidence="2" type="ORF">KAJ83_17990</name>
</gene>
<dbReference type="RefSeq" id="WP_210683510.1">
    <property type="nucleotide sequence ID" value="NZ_JAGMWN010000013.1"/>
</dbReference>
<evidence type="ECO:0000256" key="1">
    <source>
        <dbReference type="SAM" id="MobiDB-lite"/>
    </source>
</evidence>
<dbReference type="Proteomes" id="UP000672602">
    <property type="component" value="Unassembled WGS sequence"/>
</dbReference>
<organism evidence="2 3">
    <name type="scientific">Marivibrio halodurans</name>
    <dbReference type="NCBI Taxonomy" id="2039722"/>
    <lineage>
        <taxon>Bacteria</taxon>
        <taxon>Pseudomonadati</taxon>
        <taxon>Pseudomonadota</taxon>
        <taxon>Alphaproteobacteria</taxon>
        <taxon>Rhodospirillales</taxon>
        <taxon>Rhodospirillaceae</taxon>
        <taxon>Marivibrio</taxon>
    </lineage>
</organism>
<sequence>MSEATTPAANGRTHHHHSPRSATACFTVCADAGPGMLGRLLEGFAKRGLTPERVHAQLSGDGETMDLDLQVTGLDGDQATIIGETLRAIVGVRAVLVGAKATARPIGVAA</sequence>
<comment type="caution">
    <text evidence="2">The sequence shown here is derived from an EMBL/GenBank/DDBJ whole genome shotgun (WGS) entry which is preliminary data.</text>
</comment>
<evidence type="ECO:0000313" key="3">
    <source>
        <dbReference type="Proteomes" id="UP000672602"/>
    </source>
</evidence>
<feature type="region of interest" description="Disordered" evidence="1">
    <location>
        <begin position="1"/>
        <end position="21"/>
    </location>
</feature>
<evidence type="ECO:0008006" key="4">
    <source>
        <dbReference type="Google" id="ProtNLM"/>
    </source>
</evidence>